<feature type="region of interest" description="Disordered" evidence="1">
    <location>
        <begin position="337"/>
        <end position="400"/>
    </location>
</feature>
<sequence length="400" mass="44561">MSGKSKKIVPPILDVTDGEPQKRCIETPKYGSVSPEFVPIRPRAQSALVFPSITGNPTTSPPALPPFRGESLVSAPPEKEETVLPKIGFCRSRSGSRRRSDAFAPAEGTRRVSFNVNETSTTVGNDANQSSSALLVSELNKRTNLWGKRYIKIRPQIERALFIAKFAKDYSTAVKVLTRLQRGLDKQGHAELKARFAPVISEAMKEVMDLWAAESGEEDLPPQRNHSSSVSASTHRRESLDQIVHPLILAKLHHPERAESSELPPPSVADSDFLTLASSSPDTDNDVITFYEDFQESGAVRHPSHSTTHHTKPNVKMNYLSLDTSWFVSSRWEDERLGPTPHGPFQLDQIPSLYKPRNTPDRFDSNTREKIEDGEQSVSLYTFDTQRPPRPQVASASRED</sequence>
<dbReference type="Proteomes" id="UP000515908">
    <property type="component" value="Chromosome 05"/>
</dbReference>
<name>A0A7G2C7T4_9TRYP</name>
<proteinExistence type="predicted"/>
<accession>A0A7G2C7T4</accession>
<protein>
    <submittedName>
        <fullName evidence="2">Uncharacterized protein</fullName>
    </submittedName>
</protein>
<feature type="compositionally biased region" description="Polar residues" evidence="1">
    <location>
        <begin position="376"/>
        <end position="385"/>
    </location>
</feature>
<feature type="compositionally biased region" description="Basic and acidic residues" evidence="1">
    <location>
        <begin position="358"/>
        <end position="373"/>
    </location>
</feature>
<gene>
    <name evidence="2" type="ORF">ADEAN_000326400</name>
</gene>
<organism evidence="2 3">
    <name type="scientific">Angomonas deanei</name>
    <dbReference type="NCBI Taxonomy" id="59799"/>
    <lineage>
        <taxon>Eukaryota</taxon>
        <taxon>Discoba</taxon>
        <taxon>Euglenozoa</taxon>
        <taxon>Kinetoplastea</taxon>
        <taxon>Metakinetoplastina</taxon>
        <taxon>Trypanosomatida</taxon>
        <taxon>Trypanosomatidae</taxon>
        <taxon>Strigomonadinae</taxon>
        <taxon>Angomonas</taxon>
    </lineage>
</organism>
<evidence type="ECO:0000256" key="1">
    <source>
        <dbReference type="SAM" id="MobiDB-lite"/>
    </source>
</evidence>
<dbReference type="AlphaFoldDB" id="A0A7G2C7T4"/>
<feature type="region of interest" description="Disordered" evidence="1">
    <location>
        <begin position="255"/>
        <end position="280"/>
    </location>
</feature>
<keyword evidence="3" id="KW-1185">Reference proteome</keyword>
<dbReference type="EMBL" id="LR877149">
    <property type="protein sequence ID" value="CAD2215806.1"/>
    <property type="molecule type" value="Genomic_DNA"/>
</dbReference>
<feature type="compositionally biased region" description="Polar residues" evidence="1">
    <location>
        <begin position="224"/>
        <end position="233"/>
    </location>
</feature>
<feature type="region of interest" description="Disordered" evidence="1">
    <location>
        <begin position="215"/>
        <end position="237"/>
    </location>
</feature>
<dbReference type="VEuPathDB" id="TriTrypDB:ADEAN_000326400"/>
<reference evidence="2 3" key="1">
    <citation type="submission" date="2020-08" db="EMBL/GenBank/DDBJ databases">
        <authorList>
            <person name="Newling K."/>
            <person name="Davey J."/>
            <person name="Forrester S."/>
        </authorList>
    </citation>
    <scope>NUCLEOTIDE SEQUENCE [LARGE SCALE GENOMIC DNA]</scope>
    <source>
        <strain evidence="3">Crithidia deanei Carvalho (ATCC PRA-265)</strain>
    </source>
</reference>
<evidence type="ECO:0000313" key="3">
    <source>
        <dbReference type="Proteomes" id="UP000515908"/>
    </source>
</evidence>
<evidence type="ECO:0000313" key="2">
    <source>
        <dbReference type="EMBL" id="CAD2215806.1"/>
    </source>
</evidence>